<accession>A0ABY3W9R2</accession>
<evidence type="ECO:0000313" key="2">
    <source>
        <dbReference type="Proteomes" id="UP000829069"/>
    </source>
</evidence>
<organism evidence="1 2">
    <name type="scientific">Arthrobacter sulfonylureivorans</name>
    <dbReference type="NCBI Taxonomy" id="2486855"/>
    <lineage>
        <taxon>Bacteria</taxon>
        <taxon>Bacillati</taxon>
        <taxon>Actinomycetota</taxon>
        <taxon>Actinomycetes</taxon>
        <taxon>Micrococcales</taxon>
        <taxon>Micrococcaceae</taxon>
        <taxon>Arthrobacter</taxon>
    </lineage>
</organism>
<sequence>MTKPSGTGRGRPPGDHYIVNADYATMTGDCKTHGPGVPINAGGRCLQWTREQHREYRMVYDVSGRLNDTPIHYISNADYDARIGDCFVCGPGARLDSQGRCAVAKLATQRRSLKWYYYPLNDGTMTKLPVDERDKLLADSHCFVCRGDEELHVDHDHETGEIRGVLCRIHNHMIGECQGRH</sequence>
<dbReference type="InterPro" id="IPR044925">
    <property type="entry name" value="His-Me_finger_sf"/>
</dbReference>
<name>A0ABY3W9R2_9MICC</name>
<dbReference type="Proteomes" id="UP000829069">
    <property type="component" value="Chromosome"/>
</dbReference>
<dbReference type="Gene3D" id="3.40.1800.10">
    <property type="entry name" value="His-Me finger endonucleases"/>
    <property type="match status" value="1"/>
</dbReference>
<keyword evidence="1" id="KW-0378">Hydrolase</keyword>
<dbReference type="EMBL" id="CP093326">
    <property type="protein sequence ID" value="UNK47094.1"/>
    <property type="molecule type" value="Genomic_DNA"/>
</dbReference>
<dbReference type="InterPro" id="IPR038563">
    <property type="entry name" value="Endonuclease_7_sf"/>
</dbReference>
<reference evidence="1 2" key="1">
    <citation type="submission" date="2022-03" db="EMBL/GenBank/DDBJ databases">
        <title>Isotopic signatures of nitrous oxide derived from detoxification processes.</title>
        <authorList>
            <person name="Behrendt U."/>
            <person name="Buchen C."/>
            <person name="Well R."/>
            <person name="Ulrich A."/>
            <person name="Rohe L."/>
            <person name="Kolb S."/>
            <person name="Schloter M."/>
            <person name="Horn M.A."/>
            <person name="Augustin J."/>
        </authorList>
    </citation>
    <scope>NUCLEOTIDE SEQUENCE [LARGE SCALE GENOMIC DNA]</scope>
    <source>
        <strain evidence="1 2">S4-C24</strain>
    </source>
</reference>
<gene>
    <name evidence="1" type="ORF">MNQ99_07055</name>
</gene>
<keyword evidence="2" id="KW-1185">Reference proteome</keyword>
<dbReference type="InterPro" id="IPR004211">
    <property type="entry name" value="Endonuclease_7"/>
</dbReference>
<keyword evidence="1" id="KW-0255">Endonuclease</keyword>
<dbReference type="Pfam" id="PF02945">
    <property type="entry name" value="Endonuclease_7"/>
    <property type="match status" value="1"/>
</dbReference>
<keyword evidence="1" id="KW-0540">Nuclease</keyword>
<protein>
    <submittedName>
        <fullName evidence="1">Endonuclease VII domain-containing protein</fullName>
    </submittedName>
</protein>
<evidence type="ECO:0000313" key="1">
    <source>
        <dbReference type="EMBL" id="UNK47094.1"/>
    </source>
</evidence>
<dbReference type="GO" id="GO:0004519">
    <property type="term" value="F:endonuclease activity"/>
    <property type="evidence" value="ECO:0007669"/>
    <property type="project" value="UniProtKB-KW"/>
</dbReference>
<proteinExistence type="predicted"/>
<dbReference type="RefSeq" id="WP_241914925.1">
    <property type="nucleotide sequence ID" value="NZ_CP093326.1"/>
</dbReference>
<dbReference type="SUPFAM" id="SSF54060">
    <property type="entry name" value="His-Me finger endonucleases"/>
    <property type="match status" value="1"/>
</dbReference>